<dbReference type="STRING" id="1121416.SAMN02745220_03005"/>
<evidence type="ECO:0000313" key="2">
    <source>
        <dbReference type="Proteomes" id="UP000184603"/>
    </source>
</evidence>
<dbReference type="Proteomes" id="UP000184603">
    <property type="component" value="Unassembled WGS sequence"/>
</dbReference>
<keyword evidence="2" id="KW-1185">Reference proteome</keyword>
<gene>
    <name evidence="1" type="ORF">SAMN02745220_03005</name>
</gene>
<accession>A0A1M7YAM3</accession>
<protein>
    <submittedName>
        <fullName evidence="1">Transposase, IS5 family</fullName>
    </submittedName>
</protein>
<dbReference type="PANTHER" id="PTHR33803">
    <property type="entry name" value="IS1478 TRANSPOSASE"/>
    <property type="match status" value="1"/>
</dbReference>
<evidence type="ECO:0000313" key="1">
    <source>
        <dbReference type="EMBL" id="SHO49682.1"/>
    </source>
</evidence>
<reference evidence="1 2" key="1">
    <citation type="submission" date="2016-12" db="EMBL/GenBank/DDBJ databases">
        <authorList>
            <person name="Song W.-J."/>
            <person name="Kurnit D.M."/>
        </authorList>
    </citation>
    <scope>NUCLEOTIDE SEQUENCE [LARGE SCALE GENOMIC DNA]</scope>
    <source>
        <strain evidence="1 2">DSM 18488</strain>
    </source>
</reference>
<name>A0A1M7YAM3_9BACT</name>
<dbReference type="EMBL" id="FRFE01000015">
    <property type="protein sequence ID" value="SHO49682.1"/>
    <property type="molecule type" value="Genomic_DNA"/>
</dbReference>
<dbReference type="AlphaFoldDB" id="A0A1M7YAM3"/>
<organism evidence="1 2">
    <name type="scientific">Desulfopila aestuarii DSM 18488</name>
    <dbReference type="NCBI Taxonomy" id="1121416"/>
    <lineage>
        <taxon>Bacteria</taxon>
        <taxon>Pseudomonadati</taxon>
        <taxon>Thermodesulfobacteriota</taxon>
        <taxon>Desulfobulbia</taxon>
        <taxon>Desulfobulbales</taxon>
        <taxon>Desulfocapsaceae</taxon>
        <taxon>Desulfopila</taxon>
    </lineage>
</organism>
<dbReference type="PANTHER" id="PTHR33803:SF3">
    <property type="entry name" value="BLL1974 PROTEIN"/>
    <property type="match status" value="1"/>
</dbReference>
<sequence length="89" mass="10267">MKYFGHKLPIHRSSMSRWRKRIGDSGAEELLKKTIEAGLKLRAVKATQLKRVNVDTTVQEKDIRFPTNARLYVMRTGSVISPNVSPYFF</sequence>
<proteinExistence type="predicted"/>